<sequence>MGRYKSHIPQEQNSWSAAHPHPWPSVLTGTPGTQEERKSQAADDARTVETQAEKRKYRRRRETETDGGRGQDADRREVAGPGRLFIFYFNF</sequence>
<evidence type="ECO:0000256" key="1">
    <source>
        <dbReference type="SAM" id="MobiDB-lite"/>
    </source>
</evidence>
<evidence type="ECO:0000313" key="2">
    <source>
        <dbReference type="EMBL" id="CAL1414677.1"/>
    </source>
</evidence>
<feature type="compositionally biased region" description="Basic and acidic residues" evidence="1">
    <location>
        <begin position="34"/>
        <end position="54"/>
    </location>
</feature>
<organism evidence="2 3">
    <name type="scientific">Linum trigynum</name>
    <dbReference type="NCBI Taxonomy" id="586398"/>
    <lineage>
        <taxon>Eukaryota</taxon>
        <taxon>Viridiplantae</taxon>
        <taxon>Streptophyta</taxon>
        <taxon>Embryophyta</taxon>
        <taxon>Tracheophyta</taxon>
        <taxon>Spermatophyta</taxon>
        <taxon>Magnoliopsida</taxon>
        <taxon>eudicotyledons</taxon>
        <taxon>Gunneridae</taxon>
        <taxon>Pentapetalae</taxon>
        <taxon>rosids</taxon>
        <taxon>fabids</taxon>
        <taxon>Malpighiales</taxon>
        <taxon>Linaceae</taxon>
        <taxon>Linum</taxon>
    </lineage>
</organism>
<evidence type="ECO:0000313" key="3">
    <source>
        <dbReference type="Proteomes" id="UP001497516"/>
    </source>
</evidence>
<name>A0AAV2GVZ0_9ROSI</name>
<gene>
    <name evidence="2" type="ORF">LTRI10_LOCUS53821</name>
</gene>
<accession>A0AAV2GVZ0</accession>
<dbReference type="AlphaFoldDB" id="A0AAV2GVZ0"/>
<feature type="compositionally biased region" description="Basic and acidic residues" evidence="1">
    <location>
        <begin position="61"/>
        <end position="77"/>
    </location>
</feature>
<proteinExistence type="predicted"/>
<protein>
    <submittedName>
        <fullName evidence="2">Uncharacterized protein</fullName>
    </submittedName>
</protein>
<keyword evidence="3" id="KW-1185">Reference proteome</keyword>
<dbReference type="EMBL" id="OZ034822">
    <property type="protein sequence ID" value="CAL1414677.1"/>
    <property type="molecule type" value="Genomic_DNA"/>
</dbReference>
<feature type="region of interest" description="Disordered" evidence="1">
    <location>
        <begin position="1"/>
        <end position="77"/>
    </location>
</feature>
<dbReference type="Proteomes" id="UP001497516">
    <property type="component" value="Chromosome 9"/>
</dbReference>
<reference evidence="2 3" key="1">
    <citation type="submission" date="2024-04" db="EMBL/GenBank/DDBJ databases">
        <authorList>
            <person name="Fracassetti M."/>
        </authorList>
    </citation>
    <scope>NUCLEOTIDE SEQUENCE [LARGE SCALE GENOMIC DNA]</scope>
</reference>